<dbReference type="SUPFAM" id="SSF56672">
    <property type="entry name" value="DNA/RNA polymerases"/>
    <property type="match status" value="1"/>
</dbReference>
<reference evidence="3" key="1">
    <citation type="submission" date="2022-03" db="EMBL/GenBank/DDBJ databases">
        <authorList>
            <person name="Lindestad O."/>
        </authorList>
    </citation>
    <scope>NUCLEOTIDE SEQUENCE</scope>
</reference>
<comment type="caution">
    <text evidence="3">The sequence shown here is derived from an EMBL/GenBank/DDBJ whole genome shotgun (WGS) entry which is preliminary data.</text>
</comment>
<proteinExistence type="predicted"/>
<dbReference type="GO" id="GO:0004523">
    <property type="term" value="F:RNA-DNA hybrid ribonuclease activity"/>
    <property type="evidence" value="ECO:0007669"/>
    <property type="project" value="InterPro"/>
</dbReference>
<name>A0A8S4QD76_9NEOP</name>
<dbReference type="InterPro" id="IPR002156">
    <property type="entry name" value="RNaseH_domain"/>
</dbReference>
<feature type="region of interest" description="Disordered" evidence="1">
    <location>
        <begin position="224"/>
        <end position="249"/>
    </location>
</feature>
<dbReference type="Pfam" id="PF00075">
    <property type="entry name" value="RNase_H"/>
    <property type="match status" value="1"/>
</dbReference>
<dbReference type="GO" id="GO:0071897">
    <property type="term" value="P:DNA biosynthetic process"/>
    <property type="evidence" value="ECO:0007669"/>
    <property type="project" value="UniProtKB-ARBA"/>
</dbReference>
<dbReference type="InterPro" id="IPR012337">
    <property type="entry name" value="RNaseH-like_sf"/>
</dbReference>
<gene>
    <name evidence="3" type="primary">jg11092</name>
    <name evidence="3" type="ORF">PAEG_LOCUS1121</name>
</gene>
<dbReference type="CDD" id="cd01650">
    <property type="entry name" value="RT_nLTR_like"/>
    <property type="match status" value="1"/>
</dbReference>
<dbReference type="InterPro" id="IPR043502">
    <property type="entry name" value="DNA/RNA_pol_sf"/>
</dbReference>
<sequence>MSFCDYHSDISAEAILVDIKIYLSIANKCLELSCFPVSWKQAAVIVLRKPGKADYSQAKSYRPIGLLPILGKILEKMIVRRIRWHLLPKANPRQYGFVPQRSTEDSLYDLVQQIRSNIDKRLLNVHVSLDIEGAFDGACYLKDRQVGVRYAEKEHVVSTSKGCIQGSIAGPTFWNLLLEPLLEEIDGRKVHCQAFADDIVLVISGGSVADIEEKANQVLNRVFTPGKGNNRNLHQPRRPKHVPTSTRPKSNSIKGLSIFTDGSKIDGKVGAALSCWEGEKEIRSSKFLLEPYCTVFQAELLAICKATDIALKSSKPFINILSDSRSALECIGNPGTFHPLAFEARKNLTLIREGGSTVTRLFWIRAYVGVVGNERADVLAKEAARKKKTAPDYDKCPLSFLKRTIRQKRSGIGIPMQ</sequence>
<dbReference type="PROSITE" id="PS50879">
    <property type="entry name" value="RNASE_H_1"/>
    <property type="match status" value="1"/>
</dbReference>
<dbReference type="Pfam" id="PF00078">
    <property type="entry name" value="RVT_1"/>
    <property type="match status" value="1"/>
</dbReference>
<evidence type="ECO:0000256" key="1">
    <source>
        <dbReference type="SAM" id="MobiDB-lite"/>
    </source>
</evidence>
<accession>A0A8S4QD76</accession>
<dbReference type="GO" id="GO:0003676">
    <property type="term" value="F:nucleic acid binding"/>
    <property type="evidence" value="ECO:0007669"/>
    <property type="project" value="InterPro"/>
</dbReference>
<organism evidence="3 4">
    <name type="scientific">Pararge aegeria aegeria</name>
    <dbReference type="NCBI Taxonomy" id="348720"/>
    <lineage>
        <taxon>Eukaryota</taxon>
        <taxon>Metazoa</taxon>
        <taxon>Ecdysozoa</taxon>
        <taxon>Arthropoda</taxon>
        <taxon>Hexapoda</taxon>
        <taxon>Insecta</taxon>
        <taxon>Pterygota</taxon>
        <taxon>Neoptera</taxon>
        <taxon>Endopterygota</taxon>
        <taxon>Lepidoptera</taxon>
        <taxon>Glossata</taxon>
        <taxon>Ditrysia</taxon>
        <taxon>Papilionoidea</taxon>
        <taxon>Nymphalidae</taxon>
        <taxon>Satyrinae</taxon>
        <taxon>Satyrini</taxon>
        <taxon>Parargina</taxon>
        <taxon>Pararge</taxon>
    </lineage>
</organism>
<dbReference type="OrthoDB" id="411823at2759"/>
<dbReference type="Proteomes" id="UP000838756">
    <property type="component" value="Unassembled WGS sequence"/>
</dbReference>
<dbReference type="PANTHER" id="PTHR19446">
    <property type="entry name" value="REVERSE TRANSCRIPTASES"/>
    <property type="match status" value="1"/>
</dbReference>
<evidence type="ECO:0000259" key="2">
    <source>
        <dbReference type="PROSITE" id="PS50879"/>
    </source>
</evidence>
<dbReference type="SUPFAM" id="SSF53098">
    <property type="entry name" value="Ribonuclease H-like"/>
    <property type="match status" value="1"/>
</dbReference>
<dbReference type="InterPro" id="IPR000477">
    <property type="entry name" value="RT_dom"/>
</dbReference>
<dbReference type="GO" id="GO:0042575">
    <property type="term" value="C:DNA polymerase complex"/>
    <property type="evidence" value="ECO:0007669"/>
    <property type="project" value="UniProtKB-ARBA"/>
</dbReference>
<keyword evidence="4" id="KW-1185">Reference proteome</keyword>
<dbReference type="InterPro" id="IPR036397">
    <property type="entry name" value="RNaseH_sf"/>
</dbReference>
<evidence type="ECO:0000313" key="4">
    <source>
        <dbReference type="Proteomes" id="UP000838756"/>
    </source>
</evidence>
<feature type="domain" description="RNase H type-1" evidence="2">
    <location>
        <begin position="252"/>
        <end position="385"/>
    </location>
</feature>
<protein>
    <submittedName>
        <fullName evidence="3">Jg11092 protein</fullName>
    </submittedName>
</protein>
<dbReference type="AlphaFoldDB" id="A0A8S4QD76"/>
<evidence type="ECO:0000313" key="3">
    <source>
        <dbReference type="EMBL" id="CAH2208513.1"/>
    </source>
</evidence>
<dbReference type="CDD" id="cd09276">
    <property type="entry name" value="Rnase_HI_RT_non_LTR"/>
    <property type="match status" value="1"/>
</dbReference>
<dbReference type="EMBL" id="CAKXAJ010003791">
    <property type="protein sequence ID" value="CAH2208513.1"/>
    <property type="molecule type" value="Genomic_DNA"/>
</dbReference>
<dbReference type="Gene3D" id="3.30.420.10">
    <property type="entry name" value="Ribonuclease H-like superfamily/Ribonuclease H"/>
    <property type="match status" value="1"/>
</dbReference>